<comment type="caution">
    <text evidence="4">The sequence shown here is derived from an EMBL/GenBank/DDBJ whole genome shotgun (WGS) entry which is preliminary data.</text>
</comment>
<keyword evidence="1" id="KW-0547">Nucleotide-binding</keyword>
<dbReference type="InterPro" id="IPR015854">
    <property type="entry name" value="ABC_transpr_LolD-like"/>
</dbReference>
<dbReference type="EMBL" id="QXED01000003">
    <property type="protein sequence ID" value="RIV23377.1"/>
    <property type="molecule type" value="Genomic_DNA"/>
</dbReference>
<gene>
    <name evidence="4" type="ORF">DYU11_10240</name>
</gene>
<dbReference type="Pfam" id="PF00005">
    <property type="entry name" value="ABC_tran"/>
    <property type="match status" value="1"/>
</dbReference>
<dbReference type="GO" id="GO:0005886">
    <property type="term" value="C:plasma membrane"/>
    <property type="evidence" value="ECO:0007669"/>
    <property type="project" value="TreeGrafter"/>
</dbReference>
<evidence type="ECO:0000313" key="4">
    <source>
        <dbReference type="EMBL" id="RIV23377.1"/>
    </source>
</evidence>
<name>A0A418MAG7_9BACT</name>
<dbReference type="PROSITE" id="PS00211">
    <property type="entry name" value="ABC_TRANSPORTER_1"/>
    <property type="match status" value="1"/>
</dbReference>
<proteinExistence type="predicted"/>
<organism evidence="4 5">
    <name type="scientific">Fibrisoma montanum</name>
    <dbReference type="NCBI Taxonomy" id="2305895"/>
    <lineage>
        <taxon>Bacteria</taxon>
        <taxon>Pseudomonadati</taxon>
        <taxon>Bacteroidota</taxon>
        <taxon>Cytophagia</taxon>
        <taxon>Cytophagales</taxon>
        <taxon>Spirosomataceae</taxon>
        <taxon>Fibrisoma</taxon>
    </lineage>
</organism>
<dbReference type="InterPro" id="IPR003593">
    <property type="entry name" value="AAA+_ATPase"/>
</dbReference>
<dbReference type="SMART" id="SM00382">
    <property type="entry name" value="AAA"/>
    <property type="match status" value="1"/>
</dbReference>
<feature type="domain" description="ABC transporter" evidence="3">
    <location>
        <begin position="5"/>
        <end position="238"/>
    </location>
</feature>
<dbReference type="InterPro" id="IPR003439">
    <property type="entry name" value="ABC_transporter-like_ATP-bd"/>
</dbReference>
<dbReference type="GO" id="GO:0016887">
    <property type="term" value="F:ATP hydrolysis activity"/>
    <property type="evidence" value="ECO:0007669"/>
    <property type="project" value="InterPro"/>
</dbReference>
<dbReference type="PANTHER" id="PTHR24220">
    <property type="entry name" value="IMPORT ATP-BINDING PROTEIN"/>
    <property type="match status" value="1"/>
</dbReference>
<reference evidence="4 5" key="1">
    <citation type="submission" date="2018-08" db="EMBL/GenBank/DDBJ databases">
        <title>Fibrisoma montanum sp. nov., isolated from Danxia mountain soil.</title>
        <authorList>
            <person name="Huang Y."/>
        </authorList>
    </citation>
    <scope>NUCLEOTIDE SEQUENCE [LARGE SCALE GENOMIC DNA]</scope>
    <source>
        <strain evidence="4 5">HYT19</strain>
    </source>
</reference>
<evidence type="ECO:0000313" key="5">
    <source>
        <dbReference type="Proteomes" id="UP000283523"/>
    </source>
</evidence>
<dbReference type="SUPFAM" id="SSF52540">
    <property type="entry name" value="P-loop containing nucleoside triphosphate hydrolases"/>
    <property type="match status" value="1"/>
</dbReference>
<dbReference type="PROSITE" id="PS50893">
    <property type="entry name" value="ABC_TRANSPORTER_2"/>
    <property type="match status" value="1"/>
</dbReference>
<dbReference type="InterPro" id="IPR027417">
    <property type="entry name" value="P-loop_NTPase"/>
</dbReference>
<accession>A0A418MAG7</accession>
<dbReference type="Gene3D" id="3.40.50.300">
    <property type="entry name" value="P-loop containing nucleotide triphosphate hydrolases"/>
    <property type="match status" value="1"/>
</dbReference>
<protein>
    <submittedName>
        <fullName evidence="4">ATP-binding cassette domain-containing protein</fullName>
    </submittedName>
</protein>
<evidence type="ECO:0000256" key="1">
    <source>
        <dbReference type="ARBA" id="ARBA00022741"/>
    </source>
</evidence>
<sequence>MPPILDVRQYTKRFDMHVLNGKRIHALSNVSFSLEPGELVGLVGTSGSGKSTLMKSIYRTYLATSGAILYQSLRYGPIDLVRATDHQIIALRRDEITYCSQFLSVIPRVPAVDVVAESLFRQGIDRDRGQQQSRDYLDRLGLPQELWDAYPSTFSGGEQQRINVARAIIARPRLLLIDEPTASLDQRTKDVVIDMIVALKAGGTSVLCISHDRYTLDRLADRRIELQDGHVVAASEPVS</sequence>
<dbReference type="GO" id="GO:0005524">
    <property type="term" value="F:ATP binding"/>
    <property type="evidence" value="ECO:0007669"/>
    <property type="project" value="UniProtKB-KW"/>
</dbReference>
<dbReference type="AlphaFoldDB" id="A0A418MAG7"/>
<keyword evidence="5" id="KW-1185">Reference proteome</keyword>
<dbReference type="RefSeq" id="WP_119667595.1">
    <property type="nucleotide sequence ID" value="NZ_QXED01000003.1"/>
</dbReference>
<evidence type="ECO:0000259" key="3">
    <source>
        <dbReference type="PROSITE" id="PS50893"/>
    </source>
</evidence>
<dbReference type="InterPro" id="IPR017871">
    <property type="entry name" value="ABC_transporter-like_CS"/>
</dbReference>
<evidence type="ECO:0000256" key="2">
    <source>
        <dbReference type="ARBA" id="ARBA00022840"/>
    </source>
</evidence>
<keyword evidence="2 4" id="KW-0067">ATP-binding</keyword>
<dbReference type="Proteomes" id="UP000283523">
    <property type="component" value="Unassembled WGS sequence"/>
</dbReference>
<dbReference type="OrthoDB" id="9810992at2"/>
<dbReference type="GO" id="GO:0022857">
    <property type="term" value="F:transmembrane transporter activity"/>
    <property type="evidence" value="ECO:0007669"/>
    <property type="project" value="TreeGrafter"/>
</dbReference>